<reference evidence="1 2" key="1">
    <citation type="submission" date="2019-07" db="EMBL/GenBank/DDBJ databases">
        <title>Draft genome for Streptomyces benahoarensis MZ03-48.</title>
        <authorList>
            <person name="Gonzalez-Pimentel J.L."/>
        </authorList>
    </citation>
    <scope>NUCLEOTIDE SEQUENCE [LARGE SCALE GENOMIC DNA]</scope>
    <source>
        <strain evidence="1 2">MZ03-48</strain>
    </source>
</reference>
<evidence type="ECO:0000313" key="1">
    <source>
        <dbReference type="EMBL" id="TSB40290.1"/>
    </source>
</evidence>
<evidence type="ECO:0000313" key="2">
    <source>
        <dbReference type="Proteomes" id="UP000320888"/>
    </source>
</evidence>
<dbReference type="RefSeq" id="WP_143942829.1">
    <property type="nucleotide sequence ID" value="NZ_VKLS01000145.1"/>
</dbReference>
<dbReference type="Proteomes" id="UP000320888">
    <property type="component" value="Unassembled WGS sequence"/>
</dbReference>
<sequence length="170" mass="18106">MRPARFQQFTIGLITKAAHPAVKGAQTFGDAGFTAAPDFSGEAIQFASGATAYLHHPVTAPVGENYDQAEAPVEGEEAIEPVAFPDGFGQGGKIKVQDLEAWLLALYASSGSREIKSLNAWSQRDGSTPEHAGVTVMFHSEGIMHVAVAHLLRPGQSTDQQTWYGPSLEV</sequence>
<comment type="caution">
    <text evidence="1">The sequence shown here is derived from an EMBL/GenBank/DDBJ whole genome shotgun (WGS) entry which is preliminary data.</text>
</comment>
<proteinExistence type="predicted"/>
<gene>
    <name evidence="1" type="ORF">FNZ23_14070</name>
</gene>
<keyword evidence="2" id="KW-1185">Reference proteome</keyword>
<accession>A0A553ZFW2</accession>
<dbReference type="EMBL" id="VKLS01000145">
    <property type="protein sequence ID" value="TSB40290.1"/>
    <property type="molecule type" value="Genomic_DNA"/>
</dbReference>
<name>A0A553ZFW2_9ACTN</name>
<organism evidence="1 2">
    <name type="scientific">Streptomyces benahoarensis</name>
    <dbReference type="NCBI Taxonomy" id="2595054"/>
    <lineage>
        <taxon>Bacteria</taxon>
        <taxon>Bacillati</taxon>
        <taxon>Actinomycetota</taxon>
        <taxon>Actinomycetes</taxon>
        <taxon>Kitasatosporales</taxon>
        <taxon>Streptomycetaceae</taxon>
        <taxon>Streptomyces</taxon>
    </lineage>
</organism>
<dbReference type="AlphaFoldDB" id="A0A553ZFW2"/>
<dbReference type="OrthoDB" id="4350490at2"/>
<protein>
    <submittedName>
        <fullName evidence="1">Uncharacterized protein</fullName>
    </submittedName>
</protein>